<evidence type="ECO:0000256" key="1">
    <source>
        <dbReference type="ARBA" id="ARBA00022448"/>
    </source>
</evidence>
<dbReference type="InterPro" id="IPR027417">
    <property type="entry name" value="P-loop_NTPase"/>
</dbReference>
<dbReference type="OrthoDB" id="9804819at2"/>
<dbReference type="PROSITE" id="PS50893">
    <property type="entry name" value="ABC_TRANSPORTER_2"/>
    <property type="match status" value="1"/>
</dbReference>
<dbReference type="Proteomes" id="UP000184245">
    <property type="component" value="Unassembled WGS sequence"/>
</dbReference>
<dbReference type="SMART" id="SM00382">
    <property type="entry name" value="AAA"/>
    <property type="match status" value="1"/>
</dbReference>
<dbReference type="SUPFAM" id="SSF52540">
    <property type="entry name" value="P-loop containing nucleoside triphosphate hydrolases"/>
    <property type="match status" value="1"/>
</dbReference>
<evidence type="ECO:0000313" key="5">
    <source>
        <dbReference type="EMBL" id="SHF03187.1"/>
    </source>
</evidence>
<proteinExistence type="predicted"/>
<dbReference type="InterPro" id="IPR003593">
    <property type="entry name" value="AAA+_ATPase"/>
</dbReference>
<evidence type="ECO:0000313" key="6">
    <source>
        <dbReference type="Proteomes" id="UP000184245"/>
    </source>
</evidence>
<evidence type="ECO:0000259" key="4">
    <source>
        <dbReference type="PROSITE" id="PS50893"/>
    </source>
</evidence>
<keyword evidence="6" id="KW-1185">Reference proteome</keyword>
<dbReference type="PANTHER" id="PTHR42939:SF1">
    <property type="entry name" value="ABC TRANSPORTER ATP-BINDING PROTEIN ALBC-RELATED"/>
    <property type="match status" value="1"/>
</dbReference>
<keyword evidence="2" id="KW-0547">Nucleotide-binding</keyword>
<dbReference type="GO" id="GO:0016887">
    <property type="term" value="F:ATP hydrolysis activity"/>
    <property type="evidence" value="ECO:0007669"/>
    <property type="project" value="InterPro"/>
</dbReference>
<dbReference type="GO" id="GO:0005524">
    <property type="term" value="F:ATP binding"/>
    <property type="evidence" value="ECO:0007669"/>
    <property type="project" value="UniProtKB-KW"/>
</dbReference>
<dbReference type="AlphaFoldDB" id="A0A1M4YBS5"/>
<dbReference type="Pfam" id="PF00005">
    <property type="entry name" value="ABC_tran"/>
    <property type="match status" value="1"/>
</dbReference>
<gene>
    <name evidence="5" type="ORF">SAMN02745158_02302</name>
</gene>
<organism evidence="5 6">
    <name type="scientific">Lactonifactor longoviformis DSM 17459</name>
    <dbReference type="NCBI Taxonomy" id="1122155"/>
    <lineage>
        <taxon>Bacteria</taxon>
        <taxon>Bacillati</taxon>
        <taxon>Bacillota</taxon>
        <taxon>Clostridia</taxon>
        <taxon>Eubacteriales</taxon>
        <taxon>Clostridiaceae</taxon>
        <taxon>Lactonifactor</taxon>
    </lineage>
</organism>
<dbReference type="EMBL" id="FQVI01000011">
    <property type="protein sequence ID" value="SHF03187.1"/>
    <property type="molecule type" value="Genomic_DNA"/>
</dbReference>
<dbReference type="InterPro" id="IPR003439">
    <property type="entry name" value="ABC_transporter-like_ATP-bd"/>
</dbReference>
<keyword evidence="1" id="KW-0813">Transport</keyword>
<protein>
    <submittedName>
        <fullName evidence="5">ABC-2 type transport system ATP-binding protein</fullName>
    </submittedName>
</protein>
<sequence>MIEIREISKSFEEVKAVNNVTLTIQDGAVTGLLGTNGAGKTTLLRIAAGILRPDEGSITADGENIFDVPAVKEKIFFLPDKPYFFANATTASLARFYKNTYPDFSAERFLELAKYFGFEENQRLRTFSKGMKKQVSILCAVCANTKYILCDEVFDGLDPVVRQSVTGILRDEMGRRELTLVIASHNLRELEECCDYIGILHKGGVLLSRDIQNMEYEIHKVQGIFKDSGKELLSAGLSLVSCRQTGFLTTLLARGGKEEVRAAIESLEPECWEFLPLTLEEIFINETEAIGYDIKTLIS</sequence>
<evidence type="ECO:0000256" key="3">
    <source>
        <dbReference type="ARBA" id="ARBA00022840"/>
    </source>
</evidence>
<dbReference type="PANTHER" id="PTHR42939">
    <property type="entry name" value="ABC TRANSPORTER ATP-BINDING PROTEIN ALBC-RELATED"/>
    <property type="match status" value="1"/>
</dbReference>
<feature type="domain" description="ABC transporter" evidence="4">
    <location>
        <begin position="2"/>
        <end position="227"/>
    </location>
</feature>
<reference evidence="5 6" key="1">
    <citation type="submission" date="2016-11" db="EMBL/GenBank/DDBJ databases">
        <authorList>
            <person name="Jaros S."/>
            <person name="Januszkiewicz K."/>
            <person name="Wedrychowicz H."/>
        </authorList>
    </citation>
    <scope>NUCLEOTIDE SEQUENCE [LARGE SCALE GENOMIC DNA]</scope>
    <source>
        <strain evidence="5 6">DSM 17459</strain>
    </source>
</reference>
<accession>A0A1M4YBS5</accession>
<dbReference type="STRING" id="1122155.SAMN02745158_02302"/>
<dbReference type="RefSeq" id="WP_072851847.1">
    <property type="nucleotide sequence ID" value="NZ_FQVI01000011.1"/>
</dbReference>
<keyword evidence="3 5" id="KW-0067">ATP-binding</keyword>
<evidence type="ECO:0000256" key="2">
    <source>
        <dbReference type="ARBA" id="ARBA00022741"/>
    </source>
</evidence>
<dbReference type="InterPro" id="IPR051782">
    <property type="entry name" value="ABC_Transporter_VariousFunc"/>
</dbReference>
<name>A0A1M4YBS5_9CLOT</name>
<dbReference type="CDD" id="cd03230">
    <property type="entry name" value="ABC_DR_subfamily_A"/>
    <property type="match status" value="1"/>
</dbReference>
<dbReference type="Gene3D" id="3.40.50.300">
    <property type="entry name" value="P-loop containing nucleotide triphosphate hydrolases"/>
    <property type="match status" value="1"/>
</dbReference>